<organism evidence="15">
    <name type="scientific">Enterobius vermicularis</name>
    <name type="common">Human pinworm</name>
    <dbReference type="NCBI Taxonomy" id="51028"/>
    <lineage>
        <taxon>Eukaryota</taxon>
        <taxon>Metazoa</taxon>
        <taxon>Ecdysozoa</taxon>
        <taxon>Nematoda</taxon>
        <taxon>Chromadorea</taxon>
        <taxon>Rhabditida</taxon>
        <taxon>Spirurina</taxon>
        <taxon>Oxyuridomorpha</taxon>
        <taxon>Oxyuroidea</taxon>
        <taxon>Oxyuridae</taxon>
        <taxon>Enterobius</taxon>
    </lineage>
</organism>
<dbReference type="GO" id="GO:0015098">
    <property type="term" value="F:molybdate ion transmembrane transporter activity"/>
    <property type="evidence" value="ECO:0007669"/>
    <property type="project" value="InterPro"/>
</dbReference>
<evidence type="ECO:0000256" key="12">
    <source>
        <dbReference type="SAM" id="Phobius"/>
    </source>
</evidence>
<dbReference type="AlphaFoldDB" id="A0A0N4VB77"/>
<dbReference type="OrthoDB" id="263957at2759"/>
<evidence type="ECO:0000256" key="10">
    <source>
        <dbReference type="ARBA" id="ARBA00030646"/>
    </source>
</evidence>
<feature type="transmembrane region" description="Helical" evidence="12">
    <location>
        <begin position="441"/>
        <end position="459"/>
    </location>
</feature>
<name>A0A0N4VB77_ENTVE</name>
<proteinExistence type="predicted"/>
<feature type="transmembrane region" description="Helical" evidence="12">
    <location>
        <begin position="79"/>
        <end position="103"/>
    </location>
</feature>
<evidence type="ECO:0000256" key="8">
    <source>
        <dbReference type="ARBA" id="ARBA00023065"/>
    </source>
</evidence>
<evidence type="ECO:0000256" key="6">
    <source>
        <dbReference type="ARBA" id="ARBA00022692"/>
    </source>
</evidence>
<keyword evidence="6 12" id="KW-0812">Transmembrane</keyword>
<dbReference type="InterPro" id="IPR036259">
    <property type="entry name" value="MFS_trans_sf"/>
</dbReference>
<dbReference type="Gene3D" id="1.20.1250.20">
    <property type="entry name" value="MFS general substrate transporter like domains"/>
    <property type="match status" value="1"/>
</dbReference>
<keyword evidence="4" id="KW-0813">Transport</keyword>
<dbReference type="EMBL" id="UXUI01008845">
    <property type="protein sequence ID" value="VDD92512.1"/>
    <property type="molecule type" value="Genomic_DNA"/>
</dbReference>
<dbReference type="PANTHER" id="PTHR23516:SF1">
    <property type="entry name" value="MOLYBDATE-ANION TRANSPORTER"/>
    <property type="match status" value="1"/>
</dbReference>
<evidence type="ECO:0000256" key="3">
    <source>
        <dbReference type="ARBA" id="ARBA00021242"/>
    </source>
</evidence>
<protein>
    <recommendedName>
        <fullName evidence="3">Molybdate-anion transporter</fullName>
    </recommendedName>
    <alternativeName>
        <fullName evidence="10">Major facilitator superfamily domain-containing protein 5</fullName>
    </alternativeName>
    <alternativeName>
        <fullName evidence="11">Molybdate transporter 2 homolog</fullName>
    </alternativeName>
</protein>
<comment type="subcellular location">
    <subcellularLocation>
        <location evidence="2">Cell membrane</location>
        <topology evidence="2">Multi-pass membrane protein</topology>
    </subcellularLocation>
</comment>
<comment type="function">
    <text evidence="1">Mediates high-affinity intracellular uptake of the rare oligo-element molybdenum.</text>
</comment>
<evidence type="ECO:0000313" key="14">
    <source>
        <dbReference type="Proteomes" id="UP000274131"/>
    </source>
</evidence>
<feature type="transmembrane region" description="Helical" evidence="12">
    <location>
        <begin position="371"/>
        <end position="390"/>
    </location>
</feature>
<dbReference type="SUPFAM" id="SSF103473">
    <property type="entry name" value="MFS general substrate transporter"/>
    <property type="match status" value="1"/>
</dbReference>
<accession>A0A0N4VB77</accession>
<dbReference type="PANTHER" id="PTHR23516">
    <property type="entry name" value="SAM (S-ADENOSYL METHIONINE) TRANSPORTER"/>
    <property type="match status" value="1"/>
</dbReference>
<evidence type="ECO:0000256" key="2">
    <source>
        <dbReference type="ARBA" id="ARBA00004651"/>
    </source>
</evidence>
<feature type="transmembrane region" description="Helical" evidence="12">
    <location>
        <begin position="39"/>
        <end position="59"/>
    </location>
</feature>
<keyword evidence="14" id="KW-1185">Reference proteome</keyword>
<evidence type="ECO:0000256" key="4">
    <source>
        <dbReference type="ARBA" id="ARBA00022448"/>
    </source>
</evidence>
<feature type="transmembrane region" description="Helical" evidence="12">
    <location>
        <begin position="465"/>
        <end position="489"/>
    </location>
</feature>
<keyword evidence="5" id="KW-1003">Cell membrane</keyword>
<feature type="transmembrane region" description="Helical" evidence="12">
    <location>
        <begin position="303"/>
        <end position="327"/>
    </location>
</feature>
<sequence>MLYGESPHSTAAAAAVTIIRILQRFLAPEMLMISLNVLAYFWTILATALSGYIILKYGLNTKDVAQRNAQFRSLQRHFLTPYLSILLAESIQGPYLYVLYYAYGFLPAQIAVLYVVGLIMNVICTIFTVHLLSKYGRKVLCLCCVGTGSLACLLKFSDNYLILLIGRLLDGFSAALIITPFQQWYGHEHVLSFDFPKEWMASSVAVLSTSAGFLSVLAGLIAEFAESISSITAFPFFFSIVFQLAGGLYIMRIWPENRLEPEHRVSMKQQFTRSLSIFKVQKLVFSFSFEFEVEFLLQRKPAVLVLCVIHTLFESTMLIFIFVWTPLFIHTRTLFIERLSYGGIYASFMAFALLGSVTFRRFHKFISPTQALLGSSFIALNSLGLTVMIIPAKVTYWNLSLYQRLLILCCLFEFAVGVYLPAMSKLQAELLPAEHRHALLAFLRIPLTLISCFGMLFLHSHSTDWQIVVMGCILLSLCTLSSLLLHLAVGRTDRSKIDDHFVLQLTTEVPDDLDESSDVPESLVIN</sequence>
<dbReference type="GO" id="GO:0006811">
    <property type="term" value="P:monoatomic ion transport"/>
    <property type="evidence" value="ECO:0007669"/>
    <property type="project" value="UniProtKB-KW"/>
</dbReference>
<evidence type="ECO:0000256" key="5">
    <source>
        <dbReference type="ARBA" id="ARBA00022475"/>
    </source>
</evidence>
<keyword evidence="8" id="KW-0406">Ion transport</keyword>
<feature type="transmembrane region" description="Helical" evidence="12">
    <location>
        <begin position="228"/>
        <end position="250"/>
    </location>
</feature>
<gene>
    <name evidence="13" type="ORF">EVEC_LOCUS7263</name>
</gene>
<evidence type="ECO:0000256" key="1">
    <source>
        <dbReference type="ARBA" id="ARBA00003019"/>
    </source>
</evidence>
<evidence type="ECO:0000313" key="15">
    <source>
        <dbReference type="WBParaSite" id="EVEC_0000777901-mRNA-1"/>
    </source>
</evidence>
<reference evidence="15" key="1">
    <citation type="submission" date="2017-02" db="UniProtKB">
        <authorList>
            <consortium name="WormBaseParasite"/>
        </authorList>
    </citation>
    <scope>IDENTIFICATION</scope>
</reference>
<evidence type="ECO:0000256" key="9">
    <source>
        <dbReference type="ARBA" id="ARBA00023136"/>
    </source>
</evidence>
<feature type="transmembrane region" description="Helical" evidence="12">
    <location>
        <begin position="109"/>
        <end position="132"/>
    </location>
</feature>
<dbReference type="WBParaSite" id="EVEC_0000777901-mRNA-1">
    <property type="protein sequence ID" value="EVEC_0000777901-mRNA-1"/>
    <property type="gene ID" value="EVEC_0000777901"/>
</dbReference>
<dbReference type="Pfam" id="PF05631">
    <property type="entry name" value="MFS_5"/>
    <property type="match status" value="1"/>
</dbReference>
<feature type="transmembrane region" description="Helical" evidence="12">
    <location>
        <begin position="402"/>
        <end position="420"/>
    </location>
</feature>
<feature type="transmembrane region" description="Helical" evidence="12">
    <location>
        <begin position="339"/>
        <end position="359"/>
    </location>
</feature>
<evidence type="ECO:0000256" key="7">
    <source>
        <dbReference type="ARBA" id="ARBA00022989"/>
    </source>
</evidence>
<reference evidence="13 14" key="2">
    <citation type="submission" date="2018-10" db="EMBL/GenBank/DDBJ databases">
        <authorList>
            <consortium name="Pathogen Informatics"/>
        </authorList>
    </citation>
    <scope>NUCLEOTIDE SEQUENCE [LARGE SCALE GENOMIC DNA]</scope>
</reference>
<dbReference type="GO" id="GO:0005886">
    <property type="term" value="C:plasma membrane"/>
    <property type="evidence" value="ECO:0007669"/>
    <property type="project" value="UniProtKB-SubCell"/>
</dbReference>
<evidence type="ECO:0000313" key="13">
    <source>
        <dbReference type="EMBL" id="VDD92512.1"/>
    </source>
</evidence>
<dbReference type="InterPro" id="IPR008509">
    <property type="entry name" value="MOT2/MFSD5"/>
</dbReference>
<evidence type="ECO:0000256" key="11">
    <source>
        <dbReference type="ARBA" id="ARBA00032555"/>
    </source>
</evidence>
<feature type="transmembrane region" description="Helical" evidence="12">
    <location>
        <begin position="199"/>
        <end position="222"/>
    </location>
</feature>
<keyword evidence="7 12" id="KW-1133">Transmembrane helix</keyword>
<dbReference type="Proteomes" id="UP000274131">
    <property type="component" value="Unassembled WGS sequence"/>
</dbReference>
<keyword evidence="9 12" id="KW-0472">Membrane</keyword>